<evidence type="ECO:0000259" key="5">
    <source>
        <dbReference type="Pfam" id="PF13336"/>
    </source>
</evidence>
<evidence type="ECO:0000256" key="1">
    <source>
        <dbReference type="ARBA" id="ARBA00009632"/>
    </source>
</evidence>
<dbReference type="NCBIfam" id="TIGR03458">
    <property type="entry name" value="YgfH_subfam"/>
    <property type="match status" value="1"/>
</dbReference>
<evidence type="ECO:0000259" key="4">
    <source>
        <dbReference type="Pfam" id="PF02550"/>
    </source>
</evidence>
<dbReference type="AlphaFoldDB" id="A0A0K0HE78"/>
<dbReference type="GO" id="GO:0008775">
    <property type="term" value="F:acetate CoA-transferase activity"/>
    <property type="evidence" value="ECO:0007669"/>
    <property type="project" value="InterPro"/>
</dbReference>
<organism evidence="6 7">
    <name type="scientific">Salmonella bongori (strain ATCC 43975 / DSM 13772 / NCTC 12419)</name>
    <dbReference type="NCBI Taxonomy" id="218493"/>
    <lineage>
        <taxon>Bacteria</taxon>
        <taxon>Pseudomonadati</taxon>
        <taxon>Pseudomonadota</taxon>
        <taxon>Gammaproteobacteria</taxon>
        <taxon>Enterobacterales</taxon>
        <taxon>Enterobacteriaceae</taxon>
        <taxon>Salmonella</taxon>
    </lineage>
</organism>
<sequence>MRAMKVSWPIMSADDAADIIQHNDMVAFSGFTPAGSPKALPAAIARRANILHQMQQPFQIRLLTGASISAAADDALSEADAVSWRAPYQTSSGLRQKINQGQVKFVDLHLSEVAQMVNYGFFGEIDVAVIEATAITHDGRIWLSSGIGNAPTWLLRAKKVIIELNHYHNPRVAELADIVIPGAPPRRNSVAIFHAMDRVGNQYVQIDPQKIVAVVDTDLPDAGNMLDKANPICQQIADNVVTFLLGEMAQGRIPAEFLPLQSGVGNINNAVMARLGENPDIPSFMMYSEVLQESVVHLLETGKITGASASSLTVSADSLQKIYDNMDFFASRIVLRPQEISNNPEIIRRLGVIALNVGLEFDIYGHANSTHVAGVNLMNGIGGSGDFERNAYLSIFMAPSVAKGGKISTIVPMCSHVDHSEHSVKVIITEQGIADLRGLSPLQRAHTIIDRCAHPLYRDYLHRYLENAPGGHIHHDLNHAFDLHRNLLETGSMLG</sequence>
<dbReference type="InterPro" id="IPR017821">
    <property type="entry name" value="Succinate_CoA_transferase"/>
</dbReference>
<feature type="active site" description="5-glutamyl coenzyme A thioester intermediate" evidence="2">
    <location>
        <position position="289"/>
    </location>
</feature>
<accession>A0A0K0HE78</accession>
<dbReference type="InterPro" id="IPR003702">
    <property type="entry name" value="ActCoA_hydro_N"/>
</dbReference>
<dbReference type="Gene3D" id="3.40.1080.20">
    <property type="entry name" value="Acetyl-CoA hydrolase/transferase C-terminal domain"/>
    <property type="match status" value="1"/>
</dbReference>
<evidence type="ECO:0000313" key="7">
    <source>
        <dbReference type="Proteomes" id="UP000000289"/>
    </source>
</evidence>
<feature type="binding site" evidence="3">
    <location>
        <position position="403"/>
    </location>
    <ligand>
        <name>CoA</name>
        <dbReference type="ChEBI" id="CHEBI:57287"/>
    </ligand>
</feature>
<dbReference type="Pfam" id="PF13336">
    <property type="entry name" value="AcetylCoA_hyd_C"/>
    <property type="match status" value="1"/>
</dbReference>
<evidence type="ECO:0000256" key="2">
    <source>
        <dbReference type="PIRSR" id="PIRSR617821-1"/>
    </source>
</evidence>
<proteinExistence type="inferred from homology"/>
<dbReference type="InterPro" id="IPR026888">
    <property type="entry name" value="AcetylCoA_hyd_C"/>
</dbReference>
<protein>
    <submittedName>
        <fullName evidence="6">Propionyl-CoA:succinate CoA transferase</fullName>
    </submittedName>
</protein>
<dbReference type="KEGG" id="sbg:SBG_2661"/>
<comment type="similarity">
    <text evidence="1">Belongs to the acetyl-CoA hydrolase/transferase family.</text>
</comment>
<name>A0A0K0HE78_SALBC</name>
<dbReference type="GO" id="GO:0006084">
    <property type="term" value="P:acetyl-CoA metabolic process"/>
    <property type="evidence" value="ECO:0007669"/>
    <property type="project" value="InterPro"/>
</dbReference>
<dbReference type="GO" id="GO:0006083">
    <property type="term" value="P:acetate metabolic process"/>
    <property type="evidence" value="ECO:0007669"/>
    <property type="project" value="InterPro"/>
</dbReference>
<dbReference type="Gene3D" id="3.30.750.70">
    <property type="entry name" value="4-hydroxybutyrate coenzyme like domains"/>
    <property type="match status" value="1"/>
</dbReference>
<dbReference type="PANTHER" id="PTHR43609:SF1">
    <property type="entry name" value="ACETYL-COA HYDROLASE"/>
    <property type="match status" value="1"/>
</dbReference>
<dbReference type="Proteomes" id="UP000000289">
    <property type="component" value="Chromosome"/>
</dbReference>
<dbReference type="InterPro" id="IPR037171">
    <property type="entry name" value="NagB/RpiA_transferase-like"/>
</dbReference>
<keyword evidence="6" id="KW-0808">Transferase</keyword>
<dbReference type="FunFam" id="3.40.1080.20:FF:000001">
    <property type="entry name" value="Acetyl-CoA hydrolase Ach1"/>
    <property type="match status" value="1"/>
</dbReference>
<feature type="domain" description="Acetyl-CoA hydrolase/transferase N-terminal" evidence="4">
    <location>
        <begin position="11"/>
        <end position="215"/>
    </location>
</feature>
<dbReference type="Pfam" id="PF02550">
    <property type="entry name" value="AcetylCoA_hydro"/>
    <property type="match status" value="1"/>
</dbReference>
<evidence type="ECO:0000313" key="6">
    <source>
        <dbReference type="EMBL" id="CCC31712.1"/>
    </source>
</evidence>
<dbReference type="InterPro" id="IPR046433">
    <property type="entry name" value="ActCoA_hydro"/>
</dbReference>
<dbReference type="SUPFAM" id="SSF100950">
    <property type="entry name" value="NagB/RpiA/CoA transferase-like"/>
    <property type="match status" value="2"/>
</dbReference>
<dbReference type="EMBL" id="FR877557">
    <property type="protein sequence ID" value="CCC31712.1"/>
    <property type="molecule type" value="Genomic_DNA"/>
</dbReference>
<evidence type="ECO:0000256" key="3">
    <source>
        <dbReference type="PIRSR" id="PIRSR617821-2"/>
    </source>
</evidence>
<gene>
    <name evidence="6" type="primary">scpC</name>
    <name evidence="6" type="ordered locus">SBG_2661</name>
</gene>
<dbReference type="Gene3D" id="3.40.1080.10">
    <property type="entry name" value="Glutaconate Coenzyme A-transferase"/>
    <property type="match status" value="1"/>
</dbReference>
<feature type="domain" description="Acetyl-CoA hydrolase/transferase C-terminal" evidence="5">
    <location>
        <begin position="320"/>
        <end position="464"/>
    </location>
</feature>
<dbReference type="GO" id="GO:0003986">
    <property type="term" value="F:acetyl-CoA hydrolase activity"/>
    <property type="evidence" value="ECO:0007669"/>
    <property type="project" value="TreeGrafter"/>
</dbReference>
<dbReference type="eggNOG" id="COG0427">
    <property type="taxonomic scope" value="Bacteria"/>
</dbReference>
<dbReference type="PANTHER" id="PTHR43609">
    <property type="entry name" value="ACETYL-COA HYDROLASE"/>
    <property type="match status" value="1"/>
</dbReference>
<feature type="binding site" evidence="3">
    <location>
        <position position="383"/>
    </location>
    <ligand>
        <name>CoA</name>
        <dbReference type="ChEBI" id="CHEBI:57287"/>
    </ligand>
</feature>
<reference evidence="6 7" key="1">
    <citation type="journal article" date="2011" name="PLoS Pathog.">
        <title>Salmonella bongori provides insights into the evolution of the Salmonellae.</title>
        <authorList>
            <person name="Fookes M."/>
            <person name="Schroeder G.N."/>
            <person name="Langridge G.C."/>
            <person name="Blondel C.J."/>
            <person name="Mammina C."/>
            <person name="Connor T.R."/>
            <person name="Seth-Smith H."/>
            <person name="Vernikos G.S."/>
            <person name="Robinson K.S."/>
            <person name="Sanders M."/>
            <person name="Petty N.K."/>
            <person name="Kingsley R.A."/>
            <person name="Baumler A.J."/>
            <person name="Nuccio S.P."/>
            <person name="Contreras I."/>
            <person name="Santiviago C.A."/>
            <person name="Maskell D."/>
            <person name="Barrow P."/>
            <person name="Humphrey T."/>
            <person name="Nastasi A."/>
            <person name="Roberts M."/>
            <person name="Frankel G."/>
            <person name="Parkhill J."/>
            <person name="Dougan G."/>
            <person name="Thomson N.R."/>
        </authorList>
    </citation>
    <scope>NUCLEOTIDE SEQUENCE [LARGE SCALE GENOMIC DNA]</scope>
    <source>
        <strain evidence="7">ATCC 43975 / DSM 13772 / NCTC 12419</strain>
    </source>
</reference>
<dbReference type="InterPro" id="IPR038460">
    <property type="entry name" value="AcetylCoA_hyd_C_sf"/>
</dbReference>
<feature type="binding site" evidence="3">
    <location>
        <position position="379"/>
    </location>
    <ligand>
        <name>CoA</name>
        <dbReference type="ChEBI" id="CHEBI:57287"/>
    </ligand>
</feature>